<dbReference type="Pfam" id="PF06985">
    <property type="entry name" value="HET"/>
    <property type="match status" value="1"/>
</dbReference>
<protein>
    <recommendedName>
        <fullName evidence="1">Heterokaryon incompatibility domain-containing protein</fullName>
    </recommendedName>
</protein>
<dbReference type="Proteomes" id="UP000481858">
    <property type="component" value="Unassembled WGS sequence"/>
</dbReference>
<name>A0A7C8IP78_9PEZI</name>
<comment type="caution">
    <text evidence="2">The sequence shown here is derived from an EMBL/GenBank/DDBJ whole genome shotgun (WGS) entry which is preliminary data.</text>
</comment>
<feature type="domain" description="Heterokaryon incompatibility" evidence="1">
    <location>
        <begin position="10"/>
        <end position="108"/>
    </location>
</feature>
<dbReference type="InParanoid" id="A0A7C8IP78"/>
<proteinExistence type="predicted"/>
<evidence type="ECO:0000313" key="3">
    <source>
        <dbReference type="Proteomes" id="UP000481858"/>
    </source>
</evidence>
<evidence type="ECO:0000259" key="1">
    <source>
        <dbReference type="Pfam" id="PF06985"/>
    </source>
</evidence>
<gene>
    <name evidence="2" type="ORF">GQX73_g7402</name>
</gene>
<dbReference type="Pfam" id="PF26639">
    <property type="entry name" value="Het-6_barrel"/>
    <property type="match status" value="1"/>
</dbReference>
<dbReference type="PANTHER" id="PTHR24148">
    <property type="entry name" value="ANKYRIN REPEAT DOMAIN-CONTAINING PROTEIN 39 HOMOLOG-RELATED"/>
    <property type="match status" value="1"/>
</dbReference>
<accession>A0A7C8IP78</accession>
<dbReference type="EMBL" id="WUBL01000096">
    <property type="protein sequence ID" value="KAF2966163.1"/>
    <property type="molecule type" value="Genomic_DNA"/>
</dbReference>
<sequence>MPRATEAPPYKALSYAWGNANTNRVILVDDIGIRIPENLFNALITLRPSKSPILMWVDYLCINQRNDIEKAWQVALMGDIYERADQVLAWLGCGDSESQRAIEYLDELGAEAYSCGFYHDLHIGDAIWLKWAQLYPTCSDPLMFDLILTQLIQAIGVFPPIFMKLAKLMKKLWNLFCKINGWDIEGKCFPIPEMKNLLERRWFGRVWVLQEIALSREAIFICGTLKIDRERLAAAVNVYQCFTKVVFGLASAWKTPNRYHNQIILSGGFFRAGMMTNATQIRLSKFSLISLLRLTCVGSPNLRKHGPHHLDSGDPRDKIFALLGLASDRKELSEKGVNPNYTKSCQEVYTLTTSVLLEQGHISLLSFVQPHRSSTYGNLPSWVPDWYQPITEPLQIFKDDHITLEPEFHASNLTPIVKTNRNASGIHSISLKGYTCDKIHSVGSFPKRISSWDVPIEETFSWPEEWLAEILRLTYQTRCSFSSFGERLHAVARASLGGVRLDSQSNVVRTGGELLFEATHLLQASIRCVKDRRIKIKARKFLARNRIKIDSDAAEIPSMGIRNQMIGRSLKRLPFITAAGRLGLGYDNIQAGDVVAIIRGAQVPYILRMQRTGKYTLVSEAYVDGIMDGETLPGATFTWLDIV</sequence>
<dbReference type="PANTHER" id="PTHR24148:SF64">
    <property type="entry name" value="HETEROKARYON INCOMPATIBILITY DOMAIN-CONTAINING PROTEIN"/>
    <property type="match status" value="1"/>
</dbReference>
<keyword evidence="3" id="KW-1185">Reference proteome</keyword>
<reference evidence="2 3" key="1">
    <citation type="submission" date="2019-12" db="EMBL/GenBank/DDBJ databases">
        <title>Draft genome sequence of the ascomycete Xylaria multiplex DSM 110363.</title>
        <authorList>
            <person name="Buettner E."/>
            <person name="Kellner H."/>
        </authorList>
    </citation>
    <scope>NUCLEOTIDE SEQUENCE [LARGE SCALE GENOMIC DNA]</scope>
    <source>
        <strain evidence="2 3">DSM 110363</strain>
    </source>
</reference>
<dbReference type="AlphaFoldDB" id="A0A7C8IP78"/>
<dbReference type="InterPro" id="IPR010730">
    <property type="entry name" value="HET"/>
</dbReference>
<dbReference type="InterPro" id="IPR052895">
    <property type="entry name" value="HetReg/Transcr_Mod"/>
</dbReference>
<organism evidence="2 3">
    <name type="scientific">Xylaria multiplex</name>
    <dbReference type="NCBI Taxonomy" id="323545"/>
    <lineage>
        <taxon>Eukaryota</taxon>
        <taxon>Fungi</taxon>
        <taxon>Dikarya</taxon>
        <taxon>Ascomycota</taxon>
        <taxon>Pezizomycotina</taxon>
        <taxon>Sordariomycetes</taxon>
        <taxon>Xylariomycetidae</taxon>
        <taxon>Xylariales</taxon>
        <taxon>Xylariaceae</taxon>
        <taxon>Xylaria</taxon>
    </lineage>
</organism>
<evidence type="ECO:0000313" key="2">
    <source>
        <dbReference type="EMBL" id="KAF2966163.1"/>
    </source>
</evidence>
<dbReference type="OrthoDB" id="4587016at2759"/>